<feature type="non-terminal residue" evidence="1">
    <location>
        <position position="1"/>
    </location>
</feature>
<proteinExistence type="predicted"/>
<accession>A0A381ZP12</accession>
<organism evidence="1">
    <name type="scientific">marine metagenome</name>
    <dbReference type="NCBI Taxonomy" id="408172"/>
    <lineage>
        <taxon>unclassified sequences</taxon>
        <taxon>metagenomes</taxon>
        <taxon>ecological metagenomes</taxon>
    </lineage>
</organism>
<dbReference type="EMBL" id="UINC01021911">
    <property type="protein sequence ID" value="SVA90463.1"/>
    <property type="molecule type" value="Genomic_DNA"/>
</dbReference>
<protein>
    <submittedName>
        <fullName evidence="1">Uncharacterized protein</fullName>
    </submittedName>
</protein>
<evidence type="ECO:0000313" key="1">
    <source>
        <dbReference type="EMBL" id="SVA90463.1"/>
    </source>
</evidence>
<dbReference type="AlphaFoldDB" id="A0A381ZP12"/>
<name>A0A381ZP12_9ZZZZ</name>
<reference evidence="1" key="1">
    <citation type="submission" date="2018-05" db="EMBL/GenBank/DDBJ databases">
        <authorList>
            <person name="Lanie J.A."/>
            <person name="Ng W.-L."/>
            <person name="Kazmierczak K.M."/>
            <person name="Andrzejewski T.M."/>
            <person name="Davidsen T.M."/>
            <person name="Wayne K.J."/>
            <person name="Tettelin H."/>
            <person name="Glass J.I."/>
            <person name="Rusch D."/>
            <person name="Podicherti R."/>
            <person name="Tsui H.-C.T."/>
            <person name="Winkler M.E."/>
        </authorList>
    </citation>
    <scope>NUCLEOTIDE SEQUENCE</scope>
</reference>
<gene>
    <name evidence="1" type="ORF">METZ01_LOCUS143317</name>
</gene>
<sequence>IMKADGKPIYEVKDMKVGLFTSSE</sequence>